<feature type="domain" description="GGDEF" evidence="4">
    <location>
        <begin position="251"/>
        <end position="384"/>
    </location>
</feature>
<dbReference type="AlphaFoldDB" id="A0A7W6EC78"/>
<name>A0A7W6EC78_9HYPH</name>
<evidence type="ECO:0000313" key="5">
    <source>
        <dbReference type="EMBL" id="MBB3997346.1"/>
    </source>
</evidence>
<accession>A0A7W6EC78</accession>
<dbReference type="Gene3D" id="3.30.70.270">
    <property type="match status" value="1"/>
</dbReference>
<feature type="transmembrane region" description="Helical" evidence="3">
    <location>
        <begin position="62"/>
        <end position="88"/>
    </location>
</feature>
<comment type="catalytic activity">
    <reaction evidence="2">
        <text>2 GTP = 3',3'-c-di-GMP + 2 diphosphate</text>
        <dbReference type="Rhea" id="RHEA:24898"/>
        <dbReference type="ChEBI" id="CHEBI:33019"/>
        <dbReference type="ChEBI" id="CHEBI:37565"/>
        <dbReference type="ChEBI" id="CHEBI:58805"/>
        <dbReference type="EC" id="2.7.7.65"/>
    </reaction>
</comment>
<reference evidence="5 6" key="1">
    <citation type="submission" date="2020-08" db="EMBL/GenBank/DDBJ databases">
        <title>Genomic Encyclopedia of Type Strains, Phase IV (KMG-IV): sequencing the most valuable type-strain genomes for metagenomic binning, comparative biology and taxonomic classification.</title>
        <authorList>
            <person name="Goeker M."/>
        </authorList>
    </citation>
    <scope>NUCLEOTIDE SEQUENCE [LARGE SCALE GENOMIC DNA]</scope>
    <source>
        <strain evidence="5 6">DSM 102238</strain>
    </source>
</reference>
<dbReference type="InterPro" id="IPR029787">
    <property type="entry name" value="Nucleotide_cyclase"/>
</dbReference>
<dbReference type="EMBL" id="JACIEK010000001">
    <property type="protein sequence ID" value="MBB3997346.1"/>
    <property type="molecule type" value="Genomic_DNA"/>
</dbReference>
<evidence type="ECO:0000256" key="2">
    <source>
        <dbReference type="ARBA" id="ARBA00034247"/>
    </source>
</evidence>
<organism evidence="5 6">
    <name type="scientific">Aureimonas pseudogalii</name>
    <dbReference type="NCBI Taxonomy" id="1744844"/>
    <lineage>
        <taxon>Bacteria</taxon>
        <taxon>Pseudomonadati</taxon>
        <taxon>Pseudomonadota</taxon>
        <taxon>Alphaproteobacteria</taxon>
        <taxon>Hyphomicrobiales</taxon>
        <taxon>Aurantimonadaceae</taxon>
        <taxon>Aureimonas</taxon>
    </lineage>
</organism>
<dbReference type="InterPro" id="IPR050469">
    <property type="entry name" value="Diguanylate_Cyclase"/>
</dbReference>
<feature type="transmembrane region" description="Helical" evidence="3">
    <location>
        <begin position="151"/>
        <end position="175"/>
    </location>
</feature>
<dbReference type="PROSITE" id="PS50887">
    <property type="entry name" value="GGDEF"/>
    <property type="match status" value="1"/>
</dbReference>
<evidence type="ECO:0000313" key="6">
    <source>
        <dbReference type="Proteomes" id="UP000542776"/>
    </source>
</evidence>
<feature type="transmembrane region" description="Helical" evidence="3">
    <location>
        <begin position="116"/>
        <end position="139"/>
    </location>
</feature>
<dbReference type="InterPro" id="IPR000160">
    <property type="entry name" value="GGDEF_dom"/>
</dbReference>
<dbReference type="EC" id="2.7.7.65" evidence="1"/>
<dbReference type="FunFam" id="3.30.70.270:FF:000001">
    <property type="entry name" value="Diguanylate cyclase domain protein"/>
    <property type="match status" value="1"/>
</dbReference>
<dbReference type="Proteomes" id="UP000542776">
    <property type="component" value="Unassembled WGS sequence"/>
</dbReference>
<gene>
    <name evidence="5" type="ORF">GGR04_001167</name>
</gene>
<comment type="caution">
    <text evidence="5">The sequence shown here is derived from an EMBL/GenBank/DDBJ whole genome shotgun (WGS) entry which is preliminary data.</text>
</comment>
<keyword evidence="3" id="KW-0812">Transmembrane</keyword>
<dbReference type="CDD" id="cd01949">
    <property type="entry name" value="GGDEF"/>
    <property type="match status" value="1"/>
</dbReference>
<sequence length="390" mass="42294">MQIDVPTLYCLIIGTTATAAALTYWERRTNTAHRRELGLWALGYLLISVGCALRISAVALPIFLGIGLSNVAVCAGYAAIAAGTLSFLDRPAHRLWTAVFAVLVAAWLAKGTDLSIATRIVVTSLPVAVVMLAVSAALLRRHADVKPLPSQRLAATLFAFHGTFFAVRALVTALWPGTEIALWSTNIMLTMFEGVLWSVSAPMTLLVLVREKTERQLLEASQIDYLTGLDNRRGLVRKAERAFAQSLAADRPLVLVIFDLDHFKSINDRYGHQTGDRVLELFSRVAEAEMRPQDILARLGGEEFAVLFPATEPDAARSIAVRICRQFAATVAEPDGMNIKATASAGLAGTQAAARTLDDLMMAADRALYRAKELGRDRIEQAAPREAIAA</sequence>
<dbReference type="GO" id="GO:0052621">
    <property type="term" value="F:diguanylate cyclase activity"/>
    <property type="evidence" value="ECO:0007669"/>
    <property type="project" value="UniProtKB-EC"/>
</dbReference>
<feature type="transmembrane region" description="Helical" evidence="3">
    <location>
        <begin position="187"/>
        <end position="209"/>
    </location>
</feature>
<keyword evidence="3" id="KW-0472">Membrane</keyword>
<proteinExistence type="predicted"/>
<dbReference type="SUPFAM" id="SSF55073">
    <property type="entry name" value="Nucleotide cyclase"/>
    <property type="match status" value="1"/>
</dbReference>
<dbReference type="RefSeq" id="WP_183198742.1">
    <property type="nucleotide sequence ID" value="NZ_JACIEK010000001.1"/>
</dbReference>
<keyword evidence="3" id="KW-1133">Transmembrane helix</keyword>
<dbReference type="InterPro" id="IPR043128">
    <property type="entry name" value="Rev_trsase/Diguanyl_cyclase"/>
</dbReference>
<dbReference type="PANTHER" id="PTHR45138">
    <property type="entry name" value="REGULATORY COMPONENTS OF SENSORY TRANSDUCTION SYSTEM"/>
    <property type="match status" value="1"/>
</dbReference>
<protein>
    <recommendedName>
        <fullName evidence="1">diguanylate cyclase</fullName>
        <ecNumber evidence="1">2.7.7.65</ecNumber>
    </recommendedName>
</protein>
<dbReference type="Pfam" id="PF00990">
    <property type="entry name" value="GGDEF"/>
    <property type="match status" value="1"/>
</dbReference>
<evidence type="ECO:0000256" key="3">
    <source>
        <dbReference type="SAM" id="Phobius"/>
    </source>
</evidence>
<evidence type="ECO:0000259" key="4">
    <source>
        <dbReference type="PROSITE" id="PS50887"/>
    </source>
</evidence>
<dbReference type="NCBIfam" id="TIGR00254">
    <property type="entry name" value="GGDEF"/>
    <property type="match status" value="1"/>
</dbReference>
<feature type="transmembrane region" description="Helical" evidence="3">
    <location>
        <begin position="37"/>
        <end position="56"/>
    </location>
</feature>
<evidence type="ECO:0000256" key="1">
    <source>
        <dbReference type="ARBA" id="ARBA00012528"/>
    </source>
</evidence>
<dbReference type="SMART" id="SM00267">
    <property type="entry name" value="GGDEF"/>
    <property type="match status" value="1"/>
</dbReference>
<dbReference type="PANTHER" id="PTHR45138:SF9">
    <property type="entry name" value="DIGUANYLATE CYCLASE DGCM-RELATED"/>
    <property type="match status" value="1"/>
</dbReference>
<feature type="transmembrane region" description="Helical" evidence="3">
    <location>
        <begin position="95"/>
        <end position="110"/>
    </location>
</feature>
<keyword evidence="6" id="KW-1185">Reference proteome</keyword>
<feature type="transmembrane region" description="Helical" evidence="3">
    <location>
        <begin position="6"/>
        <end position="25"/>
    </location>
</feature>